<dbReference type="InterPro" id="IPR051203">
    <property type="entry name" value="Polysaccharide_Synthase-Rel"/>
</dbReference>
<sequence>MFFKDKKILIIGGTGTIGKSLLKQILKDQPKVVRIFSRDEYKQFMLENEIGPRRDIRFLIGDVRDYDRVLNAMDSIDYVFHTAAMKHVPACEYNPYEAVLTNIIGTNNVIKAAVAQNVKKVAFTSSDKAISPTNAYGATKLTAERLISAAEYSKGKAETVFSCVRFGNVMGSRGSVVPLFTEQILTQKKVTVTDLNMNRFMMTLDQATSLLMSALKESQGGEIFILKMPVISLRDLVTVVVEETCKKHNLNVDEIEIQEIGLRPGEKMYEELMTYDESTMAFDLPEMFVIPSTYGKRDHYAQAKKAAEGTYSSNDQEQISKGEVLTLLKSQNLI</sequence>
<dbReference type="Pfam" id="PF02719">
    <property type="entry name" value="Polysacc_synt_2"/>
    <property type="match status" value="1"/>
</dbReference>
<protein>
    <submittedName>
        <fullName evidence="2">Polysaccharide biosynthesis protein</fullName>
    </submittedName>
</protein>
<dbReference type="EMBL" id="CP048852">
    <property type="protein sequence ID" value="QIW81682.1"/>
    <property type="molecule type" value="Genomic_DNA"/>
</dbReference>
<name>A0A2X0YEQ6_9BACI</name>
<keyword evidence="3" id="KW-1185">Reference proteome</keyword>
<accession>A0A2X0YEQ6</accession>
<gene>
    <name evidence="2" type="ORF">G4P54_18805</name>
</gene>
<evidence type="ECO:0000256" key="1">
    <source>
        <dbReference type="ARBA" id="ARBA00007430"/>
    </source>
</evidence>
<dbReference type="AlphaFoldDB" id="A0A2X0YEQ6"/>
<dbReference type="InterPro" id="IPR036291">
    <property type="entry name" value="NAD(P)-bd_dom_sf"/>
</dbReference>
<dbReference type="KEGG" id="bteq:G4P54_18805"/>
<proteinExistence type="inferred from homology"/>
<dbReference type="CDD" id="cd05237">
    <property type="entry name" value="UDP_invert_4-6DH_SDR_e"/>
    <property type="match status" value="1"/>
</dbReference>
<evidence type="ECO:0000313" key="3">
    <source>
        <dbReference type="Proteomes" id="UP000501914"/>
    </source>
</evidence>
<reference evidence="2 3" key="1">
    <citation type="submission" date="2020-02" db="EMBL/GenBank/DDBJ databases">
        <title>Genome sequencing, annotation and comparative genomic analysis of Bacillus tequilensis EA-CB0015, an effective biological control agent against Pseudocercospora fijiensis in banana plants.</title>
        <authorList>
            <person name="Cuellar-Gaviria T.Z."/>
            <person name="Ju K.-S."/>
            <person name="Villegas-Escobar V."/>
        </authorList>
    </citation>
    <scope>NUCLEOTIDE SEQUENCE [LARGE SCALE GENOMIC DNA]</scope>
    <source>
        <strain evidence="2 3">EA-CB0015</strain>
    </source>
</reference>
<comment type="similarity">
    <text evidence="1">Belongs to the polysaccharide synthase family.</text>
</comment>
<dbReference type="RefSeq" id="WP_024713768.1">
    <property type="nucleotide sequence ID" value="NZ_CP048852.1"/>
</dbReference>
<dbReference type="Gene3D" id="3.40.50.720">
    <property type="entry name" value="NAD(P)-binding Rossmann-like Domain"/>
    <property type="match status" value="1"/>
</dbReference>
<dbReference type="Proteomes" id="UP000501914">
    <property type="component" value="Chromosome"/>
</dbReference>
<dbReference type="OrthoDB" id="9803111at2"/>
<dbReference type="SUPFAM" id="SSF51735">
    <property type="entry name" value="NAD(P)-binding Rossmann-fold domains"/>
    <property type="match status" value="1"/>
</dbReference>
<dbReference type="InterPro" id="IPR003869">
    <property type="entry name" value="Polysac_CapD-like"/>
</dbReference>
<dbReference type="PANTHER" id="PTHR43318">
    <property type="entry name" value="UDP-N-ACETYLGLUCOSAMINE 4,6-DEHYDRATASE"/>
    <property type="match status" value="1"/>
</dbReference>
<dbReference type="PANTHER" id="PTHR43318:SF2">
    <property type="entry name" value="UDP-N-ACETYLGLUCOSAMINE 4,6-DEHYDRATASE (INVERTING)"/>
    <property type="match status" value="1"/>
</dbReference>
<organism evidence="2 3">
    <name type="scientific">Bacillus tequilensis</name>
    <dbReference type="NCBI Taxonomy" id="227866"/>
    <lineage>
        <taxon>Bacteria</taxon>
        <taxon>Bacillati</taxon>
        <taxon>Bacillota</taxon>
        <taxon>Bacilli</taxon>
        <taxon>Bacillales</taxon>
        <taxon>Bacillaceae</taxon>
        <taxon>Bacillus</taxon>
    </lineage>
</organism>
<evidence type="ECO:0000313" key="2">
    <source>
        <dbReference type="EMBL" id="QIW81682.1"/>
    </source>
</evidence>